<feature type="transmembrane region" description="Helical" evidence="26">
    <location>
        <begin position="176"/>
        <end position="197"/>
    </location>
</feature>
<comment type="function">
    <text evidence="26">Catalyzes the last step of the cholesterol synthesis pathway, which transforms cholesta-5,7-dien-3beta-ol (7-dehydrocholesterol,7-DHC) into cholesterol by reducing the C7-C8 double bond of its sterol core. Can also metabolize cholesta-5,7,24-trien-3beta-ol (7-dehydrodemosterol, 7-DHD) to desmosterol, which is then metabolized by the Delta(24)-sterol reductase (DHCR24) to cholesterol. Modulates ferroptosis (a form of regulated cell death driven by iron-dependent lipid peroxidation) through the metabolic breakdown of the anti-ferroptotic metabolites 7-DHC and 7-DHD which, when accumulated, divert the propagation of peroxyl radical-mediated damage from phospholipid components to its sterol core, protecting plasma and mitochondrial membranes from phospholipid autoxidation.</text>
</comment>
<dbReference type="GO" id="GO:0047598">
    <property type="term" value="F:7-dehydrocholesterol reductase activity"/>
    <property type="evidence" value="ECO:0007669"/>
    <property type="project" value="UniProtKB-EC"/>
</dbReference>
<proteinExistence type="inferred from homology"/>
<feature type="transmembrane region" description="Helical" evidence="26">
    <location>
        <begin position="262"/>
        <end position="282"/>
    </location>
</feature>
<keyword evidence="29" id="KW-1185">Reference proteome</keyword>
<evidence type="ECO:0000256" key="18">
    <source>
        <dbReference type="ARBA" id="ARBA00039984"/>
    </source>
</evidence>
<evidence type="ECO:0000256" key="23">
    <source>
        <dbReference type="ARBA" id="ARBA00059446"/>
    </source>
</evidence>
<gene>
    <name evidence="28" type="primary">DHCR7</name>
</gene>
<keyword evidence="13 26" id="KW-0756">Sterol biosynthesis</keyword>
<reference evidence="28" key="3">
    <citation type="submission" date="2025-09" db="UniProtKB">
        <authorList>
            <consortium name="Ensembl"/>
        </authorList>
    </citation>
    <scope>IDENTIFICATION</scope>
</reference>
<keyword evidence="17 26" id="KW-0753">Steroid metabolism</keyword>
<comment type="catalytic activity">
    <reaction evidence="20">
        <text>7-dehydrodesmosterol + NADPH + H(+) = desmosterol + NADP(+)</text>
        <dbReference type="Rhea" id="RHEA:46740"/>
        <dbReference type="ChEBI" id="CHEBI:15378"/>
        <dbReference type="ChEBI" id="CHEBI:17737"/>
        <dbReference type="ChEBI" id="CHEBI:27910"/>
        <dbReference type="ChEBI" id="CHEBI:57783"/>
        <dbReference type="ChEBI" id="CHEBI:58349"/>
    </reaction>
    <physiologicalReaction direction="left-to-right" evidence="20">
        <dbReference type="Rhea" id="RHEA:46741"/>
    </physiologicalReaction>
</comment>
<keyword evidence="14 26" id="KW-0443">Lipid metabolism</keyword>
<evidence type="ECO:0000256" key="14">
    <source>
        <dbReference type="ARBA" id="ARBA00023098"/>
    </source>
</evidence>
<keyword evidence="8 26" id="KW-0256">Endoplasmic reticulum</keyword>
<keyword evidence="4 26" id="KW-0444">Lipid biosynthesis</keyword>
<keyword evidence="7 26" id="KW-0152">Cholesterol biosynthesis</keyword>
<evidence type="ECO:0000256" key="4">
    <source>
        <dbReference type="ARBA" id="ARBA00022516"/>
    </source>
</evidence>
<dbReference type="EC" id="1.3.1.21" evidence="26"/>
<feature type="transmembrane region" description="Helical" evidence="26">
    <location>
        <begin position="415"/>
        <end position="440"/>
    </location>
</feature>
<evidence type="ECO:0000256" key="1">
    <source>
        <dbReference type="ARBA" id="ARBA00004477"/>
    </source>
</evidence>
<feature type="region of interest" description="Disordered" evidence="27">
    <location>
        <begin position="1"/>
        <end position="21"/>
    </location>
</feature>
<dbReference type="GeneTree" id="ENSGT00390000000417"/>
<evidence type="ECO:0000256" key="8">
    <source>
        <dbReference type="ARBA" id="ARBA00022824"/>
    </source>
</evidence>
<dbReference type="AlphaFoldDB" id="A0A8I5UNT6"/>
<evidence type="ECO:0000256" key="27">
    <source>
        <dbReference type="SAM" id="MobiDB-lite"/>
    </source>
</evidence>
<comment type="pathway">
    <text evidence="2 26">Steroid biosynthesis; cholesterol biosynthesis.</text>
</comment>
<keyword evidence="6 26" id="KW-0812">Transmembrane</keyword>
<evidence type="ECO:0000256" key="2">
    <source>
        <dbReference type="ARBA" id="ARBA00004770"/>
    </source>
</evidence>
<evidence type="ECO:0000256" key="3">
    <source>
        <dbReference type="ARBA" id="ARBA00005402"/>
    </source>
</evidence>
<dbReference type="InterPro" id="IPR001171">
    <property type="entry name" value="ERG24_DHCR-like"/>
</dbReference>
<evidence type="ECO:0000256" key="13">
    <source>
        <dbReference type="ARBA" id="ARBA00023011"/>
    </source>
</evidence>
<evidence type="ECO:0000313" key="28">
    <source>
        <dbReference type="Ensembl" id="ENSPPYP00000040399.1"/>
    </source>
</evidence>
<keyword evidence="11 26" id="KW-1133">Transmembrane helix</keyword>
<comment type="catalytic activity">
    <reaction evidence="21">
        <text>5,6alpha-epoxy-5alpha-cholestan-3beta-ol + H2O = 5alpha-cholestane-3beta,5,6beta-triol</text>
        <dbReference type="Rhea" id="RHEA:11964"/>
        <dbReference type="ChEBI" id="CHEBI:15377"/>
        <dbReference type="ChEBI" id="CHEBI:28082"/>
        <dbReference type="ChEBI" id="CHEBI:49305"/>
        <dbReference type="EC" id="3.3.2.11"/>
    </reaction>
    <physiologicalReaction direction="left-to-right" evidence="21">
        <dbReference type="Rhea" id="RHEA:11965"/>
    </physiologicalReaction>
</comment>
<dbReference type="GO" id="GO:0005789">
    <property type="term" value="C:endoplasmic reticulum membrane"/>
    <property type="evidence" value="ECO:0007669"/>
    <property type="project" value="UniProtKB-SubCell"/>
</dbReference>
<reference evidence="28 29" key="1">
    <citation type="submission" date="2008-02" db="EMBL/GenBank/DDBJ databases">
        <title>A 6x draft sequence assembly of the Pongo pygmaeus abelii genome.</title>
        <authorList>
            <person name="Wilson R.K."/>
            <person name="Mardis E."/>
        </authorList>
    </citation>
    <scope>NUCLEOTIDE SEQUENCE [LARGE SCALE GENOMIC DNA]</scope>
</reference>
<name>A0A8I5UNT6_PONAB</name>
<evidence type="ECO:0000256" key="6">
    <source>
        <dbReference type="ARBA" id="ARBA00022692"/>
    </source>
</evidence>
<evidence type="ECO:0000256" key="5">
    <source>
        <dbReference type="ARBA" id="ARBA00022548"/>
    </source>
</evidence>
<comment type="catalytic activity">
    <reaction evidence="19">
        <text>cholesterol + NADP(+) = 7-dehydrocholesterol + NADPH + H(+)</text>
        <dbReference type="Rhea" id="RHEA:23984"/>
        <dbReference type="ChEBI" id="CHEBI:15378"/>
        <dbReference type="ChEBI" id="CHEBI:16113"/>
        <dbReference type="ChEBI" id="CHEBI:17759"/>
        <dbReference type="ChEBI" id="CHEBI:57783"/>
        <dbReference type="ChEBI" id="CHEBI:58349"/>
        <dbReference type="EC" id="1.3.1.21"/>
    </reaction>
    <physiologicalReaction direction="right-to-left" evidence="19">
        <dbReference type="Rhea" id="RHEA:23986"/>
    </physiologicalReaction>
</comment>
<comment type="caution">
    <text evidence="26">Lacks conserved residue(s) required for the propagation of feature annotation.</text>
</comment>
<dbReference type="FunFam" id="1.20.120.1630:FF:000004">
    <property type="entry name" value="7-dehydrocholesterol reductase"/>
    <property type="match status" value="1"/>
</dbReference>
<dbReference type="PANTHER" id="PTHR21257">
    <property type="entry name" value="DELTA(14)-STEROL REDUCTASE"/>
    <property type="match status" value="1"/>
</dbReference>
<feature type="transmembrane region" description="Helical" evidence="26">
    <location>
        <begin position="150"/>
        <end position="170"/>
    </location>
</feature>
<organism evidence="28 29">
    <name type="scientific">Pongo abelii</name>
    <name type="common">Sumatran orangutan</name>
    <name type="synonym">Pongo pygmaeus abelii</name>
    <dbReference type="NCBI Taxonomy" id="9601"/>
    <lineage>
        <taxon>Eukaryota</taxon>
        <taxon>Metazoa</taxon>
        <taxon>Chordata</taxon>
        <taxon>Craniata</taxon>
        <taxon>Vertebrata</taxon>
        <taxon>Euteleostomi</taxon>
        <taxon>Mammalia</taxon>
        <taxon>Eutheria</taxon>
        <taxon>Euarchontoglires</taxon>
        <taxon>Primates</taxon>
        <taxon>Haplorrhini</taxon>
        <taxon>Catarrhini</taxon>
        <taxon>Hominidae</taxon>
        <taxon>Pongo</taxon>
    </lineage>
</organism>
<dbReference type="OMA" id="WGKPAEC"/>
<evidence type="ECO:0000256" key="16">
    <source>
        <dbReference type="ARBA" id="ARBA00023166"/>
    </source>
</evidence>
<dbReference type="Proteomes" id="UP000001595">
    <property type="component" value="Chromosome 11"/>
</dbReference>
<dbReference type="UniPathway" id="UPA00063"/>
<dbReference type="Pfam" id="PF01222">
    <property type="entry name" value="ERG4_ERG24"/>
    <property type="match status" value="1"/>
</dbReference>
<dbReference type="GO" id="GO:0033963">
    <property type="term" value="F:cholesterol-5,6-oxide hydrolase activity"/>
    <property type="evidence" value="ECO:0007669"/>
    <property type="project" value="UniProtKB-EC"/>
</dbReference>
<evidence type="ECO:0000256" key="10">
    <source>
        <dbReference type="ARBA" id="ARBA00022955"/>
    </source>
</evidence>
<evidence type="ECO:0000256" key="11">
    <source>
        <dbReference type="ARBA" id="ARBA00022989"/>
    </source>
</evidence>
<dbReference type="GO" id="GO:0006695">
    <property type="term" value="P:cholesterol biosynthetic process"/>
    <property type="evidence" value="ECO:0007669"/>
    <property type="project" value="UniProtKB-UniRule"/>
</dbReference>
<comment type="catalytic activity">
    <reaction evidence="22">
        <text>5,6beta-epoxy-5beta-cholestan-3beta-ol + H2O = 5alpha-cholestane-3beta,5,6beta-triol</text>
        <dbReference type="Rhea" id="RHEA:15113"/>
        <dbReference type="ChEBI" id="CHEBI:15377"/>
        <dbReference type="ChEBI" id="CHEBI:28082"/>
        <dbReference type="ChEBI" id="CHEBI:28164"/>
        <dbReference type="EC" id="3.3.2.11"/>
    </reaction>
    <physiologicalReaction direction="left-to-right" evidence="22">
        <dbReference type="Rhea" id="RHEA:15114"/>
    </physiologicalReaction>
</comment>
<dbReference type="InterPro" id="IPR018083">
    <property type="entry name" value="Sterol_reductase_CS"/>
</dbReference>
<keyword evidence="12 26" id="KW-0560">Oxidoreductase</keyword>
<keyword evidence="9" id="KW-0521">NADP</keyword>
<comment type="similarity">
    <text evidence="3 26">Belongs to the ERG4/ERG24 family.</text>
</comment>
<keyword evidence="5 26" id="KW-0153">Cholesterol metabolism</keyword>
<evidence type="ECO:0000256" key="9">
    <source>
        <dbReference type="ARBA" id="ARBA00022857"/>
    </source>
</evidence>
<evidence type="ECO:0000256" key="22">
    <source>
        <dbReference type="ARBA" id="ARBA00051195"/>
    </source>
</evidence>
<comment type="function">
    <text evidence="24">Component of the microsomal antiestrogen binding site (AEBS), a multiproteic complex at the ER membrane that consists of an association between cholestenol Delta-isomerase/EBP and DHCR7. This complex is responsible for cholesterol-5,6-epoxide hydrolase (ChEH) activity, which consists in the hydration of cholesterol-5,6-epoxides (5,6-EC) into cholestane-3beta,5alpha,6beta-triol (CT). The precise role of each component of this complex has not been described yet.</text>
</comment>
<dbReference type="PROSITE" id="PS01018">
    <property type="entry name" value="STEROL_REDUCT_2"/>
    <property type="match status" value="1"/>
</dbReference>
<accession>A0A8I5UNT6</accession>
<comment type="subcellular location">
    <subcellularLocation>
        <location evidence="1 26">Endoplasmic reticulum membrane</location>
        <topology evidence="1 26">Multi-pass membrane protein</topology>
    </subcellularLocation>
</comment>
<evidence type="ECO:0000313" key="29">
    <source>
        <dbReference type="Proteomes" id="UP000001595"/>
    </source>
</evidence>
<keyword evidence="16 26" id="KW-1207">Sterol metabolism</keyword>
<evidence type="ECO:0000256" key="25">
    <source>
        <dbReference type="ARBA" id="ARBA00065615"/>
    </source>
</evidence>
<evidence type="ECO:0000256" key="21">
    <source>
        <dbReference type="ARBA" id="ARBA00050911"/>
    </source>
</evidence>
<evidence type="ECO:0000256" key="26">
    <source>
        <dbReference type="RuleBase" id="RU369120"/>
    </source>
</evidence>
<evidence type="ECO:0000256" key="19">
    <source>
        <dbReference type="ARBA" id="ARBA00047795"/>
    </source>
</evidence>
<evidence type="ECO:0000256" key="20">
    <source>
        <dbReference type="ARBA" id="ARBA00047826"/>
    </source>
</evidence>
<evidence type="ECO:0000256" key="12">
    <source>
        <dbReference type="ARBA" id="ARBA00023002"/>
    </source>
</evidence>
<protein>
    <recommendedName>
        <fullName evidence="18 26">7-dehydrocholesterol reductase</fullName>
        <shortName evidence="26">7-DHC</shortName>
        <ecNumber evidence="26">1.3.1.21</ecNumber>
    </recommendedName>
    <alternativeName>
        <fullName evidence="26">Sterol Delta(7)-reductase</fullName>
    </alternativeName>
</protein>
<keyword evidence="15 26" id="KW-0472">Membrane</keyword>
<evidence type="ECO:0000256" key="7">
    <source>
        <dbReference type="ARBA" id="ARBA00022778"/>
    </source>
</evidence>
<sequence length="654" mass="74136">MAAKSQPNIPKAKSLDGVTNDRTASQGQWGRAWEVDWFSLASVIFLLLFAPFIVYYFIMACDQYGCALTSPMVDIITRRARLSDIWAKTPPITRKAAQLYTLWVTFQVLLYTSLPDFCHKFLPGYVGGIQEGAVTPAGVVNKYQINGLQAWLLTHLLWFANAHLLSWFSPTIIFDNWIPLLWCANILGYAVSTFAMVKGYFFPTSARDCKFTGNFFYNYMMGVEFNPRIGKWFDFKLFFNGRPGIVAWTLINLSFAAKQRELHGHVTNAMVLVNVLQAIYVIDFFWNETWYLKTIDICHDHFGWYLGWGDCVWLPYLYTLQGLYLVYHPVQLSTPHAVGVLLLGLVGYYIFRVANHQKDLFRRTDGRCLIWGRKPKVIECSYTSADGQRHHSKLLVSGFWGVARHFNYVGDLMGSLAYCLACGGSHLLPYFYIIYMAILLTHRCLRDEHRCASKYGRDWERYTAAVPYRLLPGIFMFCQVHGGWHPSSNSRSLSFLTCKLERARHLAGVQYIITLCSLLLPSREFQVSTTAVLPAQTDFLMCASSMYCLSAPDPPSPACSAVVGGARAPFLLGSVHGVELGHWGERGFHVISFLLLLHSCQGCSAWSVQTSERSQHQLWPFRCRQVGSSPQFPVSAHPLERIFCLPCDCAQALA</sequence>
<dbReference type="Ensembl" id="ENSPPYT00000059873.1">
    <property type="protein sequence ID" value="ENSPPYP00000040399.1"/>
    <property type="gene ID" value="ENSPPYG00000033723.1"/>
</dbReference>
<keyword evidence="10 26" id="KW-0752">Steroid biosynthesis</keyword>
<evidence type="ECO:0000256" key="24">
    <source>
        <dbReference type="ARBA" id="ARBA00060085"/>
    </source>
</evidence>
<dbReference type="PROSITE" id="PS01017">
    <property type="entry name" value="STEROL_REDUCT_1"/>
    <property type="match status" value="1"/>
</dbReference>
<dbReference type="Gene3D" id="1.20.120.1630">
    <property type="match status" value="1"/>
</dbReference>
<dbReference type="GO" id="GO:0016132">
    <property type="term" value="P:brassinosteroid biosynthetic process"/>
    <property type="evidence" value="ECO:0007669"/>
    <property type="project" value="TreeGrafter"/>
</dbReference>
<reference evidence="28" key="2">
    <citation type="submission" date="2025-08" db="UniProtKB">
        <authorList>
            <consortium name="Ensembl"/>
        </authorList>
    </citation>
    <scope>IDENTIFICATION</scope>
</reference>
<feature type="transmembrane region" description="Helical" evidence="26">
    <location>
        <begin position="332"/>
        <end position="351"/>
    </location>
</feature>
<feature type="transmembrane region" description="Helical" evidence="26">
    <location>
        <begin position="37"/>
        <end position="58"/>
    </location>
</feature>
<comment type="subunit">
    <text evidence="25">Interacts with DHCR24; this interaction regulates DHCR7 activity. Interacts with TMEM147.</text>
</comment>
<evidence type="ECO:0000256" key="15">
    <source>
        <dbReference type="ARBA" id="ARBA00023136"/>
    </source>
</evidence>
<comment type="function">
    <text evidence="23">Oxidoreductase that catalyzes the last step of the cholesterol synthesis pathway, which transforms cholesta-5,7-dien-3beta-ol (7-dehydrocholesterol,7-DHC) into cholesterol by reducing the C7-C8 double bond of its sterol core. Can also metabolize cholesta-5,7,24-trien-3beta-ol (7-dehydrodemosterol, 7-DHD) to desmosterol, which is then metabolized by the Delta(24)-sterol reductase (DHCR24) to cholesterol. Modulates ferroptosis (a form of regulated cell death driven by iron-dependent lipid peroxidation) through the metabolic breakdown of the anti-ferroptotic metabolites 7-DHC and 7-DHD which, when accumulated, divert the propagation of peroxyl radical-mediated damage from phospholipid components to its sterol core, protecting plasma and mitochondrial membranes from phospholipid autoxidation.</text>
</comment>
<dbReference type="PANTHER" id="PTHR21257:SF38">
    <property type="entry name" value="7-DEHYDROCHOLESTEROL REDUCTASE"/>
    <property type="match status" value="1"/>
</dbReference>
<evidence type="ECO:0000256" key="17">
    <source>
        <dbReference type="ARBA" id="ARBA00023221"/>
    </source>
</evidence>